<sequence>MAANISEAAGGGIVANGVVTYLPQCSTLDYSDVLLANAKDFDLTDSSYFVRLIPSAVPGLLFGTIALLAFLFWSIWLCMQCRCRRRQGQQSAAAEQARFVASSQGKDVECVPQHALQSLRGRSAFCYKALLVAMALALAGVGAWGLAGSIAATNDTFTELWDIVQAVNDKVDTAAGDLELLQQQLTELSGNVSMVSDKAPEVLELFDSAVGLLNSTDLAAAGDAGNATAARDGVAAAVESIFELPSSLESLNTSIKGAVSLLRENFNDTIADIRSSFYGPSMAVEDTWRFVLIGAVFGATILIALVCAATFWSLHWYRCSVLALVLLWLDITVLMWLGVGLLRSVSVVTSDACLYGEYFSIQLAQRKVAESQRDRVLNMFDYFYGLESIPDDMVVNELLGVPTYLLHEVAYGPLLVVAAKVLELGRTPAVAGLLAVARLDGRNCPGCIASLSNITAMLPSISTTVKQLEQQALKSSIDPLYDQIKSYLCCTLSSETSSLWVAWTCAGVIGFVLAVLCSARMVHHTTDMRRFHRMLAAAAAAAGGDAHWAAPIAAKRGGAAAQGGSGLAKQVPGLKPAAAERYQDVEIAVAADGGVAAADASPAASDSAPAQTTSRQRPWSQLWGRRT</sequence>
<dbReference type="PANTHER" id="PTHR31414">
    <property type="entry name" value="TRANSMEMBRANE PROTEIN DDB_G0292058"/>
    <property type="match status" value="1"/>
</dbReference>
<protein>
    <submittedName>
        <fullName evidence="3">Uncharacterized protein</fullName>
    </submittedName>
</protein>
<keyword evidence="2" id="KW-1133">Transmembrane helix</keyword>
<dbReference type="AlphaFoldDB" id="A0A9D4TP77"/>
<feature type="transmembrane region" description="Helical" evidence="2">
    <location>
        <begin position="56"/>
        <end position="79"/>
    </location>
</feature>
<accession>A0A9D4TP77</accession>
<keyword evidence="4" id="KW-1185">Reference proteome</keyword>
<feature type="transmembrane region" description="Helical" evidence="2">
    <location>
        <begin position="321"/>
        <end position="342"/>
    </location>
</feature>
<evidence type="ECO:0000256" key="1">
    <source>
        <dbReference type="SAM" id="MobiDB-lite"/>
    </source>
</evidence>
<keyword evidence="2" id="KW-0812">Transmembrane</keyword>
<name>A0A9D4TP77_CHLVU</name>
<organism evidence="3 4">
    <name type="scientific">Chlorella vulgaris</name>
    <name type="common">Green alga</name>
    <dbReference type="NCBI Taxonomy" id="3077"/>
    <lineage>
        <taxon>Eukaryota</taxon>
        <taxon>Viridiplantae</taxon>
        <taxon>Chlorophyta</taxon>
        <taxon>core chlorophytes</taxon>
        <taxon>Trebouxiophyceae</taxon>
        <taxon>Chlorellales</taxon>
        <taxon>Chlorellaceae</taxon>
        <taxon>Chlorella clade</taxon>
        <taxon>Chlorella</taxon>
    </lineage>
</organism>
<feature type="compositionally biased region" description="Low complexity" evidence="1">
    <location>
        <begin position="599"/>
        <end position="610"/>
    </location>
</feature>
<feature type="transmembrane region" description="Helical" evidence="2">
    <location>
        <begin position="290"/>
        <end position="314"/>
    </location>
</feature>
<dbReference type="GO" id="GO:0016020">
    <property type="term" value="C:membrane"/>
    <property type="evidence" value="ECO:0007669"/>
    <property type="project" value="TreeGrafter"/>
</dbReference>
<feature type="region of interest" description="Disordered" evidence="1">
    <location>
        <begin position="599"/>
        <end position="627"/>
    </location>
</feature>
<dbReference type="InterPro" id="IPR040283">
    <property type="entry name" value="DDB_G0292058-like"/>
</dbReference>
<dbReference type="OrthoDB" id="515660at2759"/>
<feature type="transmembrane region" description="Helical" evidence="2">
    <location>
        <begin position="129"/>
        <end position="152"/>
    </location>
</feature>
<comment type="caution">
    <text evidence="3">The sequence shown here is derived from an EMBL/GenBank/DDBJ whole genome shotgun (WGS) entry which is preliminary data.</text>
</comment>
<evidence type="ECO:0000313" key="3">
    <source>
        <dbReference type="EMBL" id="KAI3430897.1"/>
    </source>
</evidence>
<dbReference type="EMBL" id="SIDB01000007">
    <property type="protein sequence ID" value="KAI3430897.1"/>
    <property type="molecule type" value="Genomic_DNA"/>
</dbReference>
<dbReference type="Proteomes" id="UP001055712">
    <property type="component" value="Unassembled WGS sequence"/>
</dbReference>
<feature type="transmembrane region" description="Helical" evidence="2">
    <location>
        <begin position="500"/>
        <end position="522"/>
    </location>
</feature>
<proteinExistence type="predicted"/>
<evidence type="ECO:0000313" key="4">
    <source>
        <dbReference type="Proteomes" id="UP001055712"/>
    </source>
</evidence>
<evidence type="ECO:0000256" key="2">
    <source>
        <dbReference type="SAM" id="Phobius"/>
    </source>
</evidence>
<gene>
    <name evidence="3" type="ORF">D9Q98_009306</name>
</gene>
<reference evidence="3" key="1">
    <citation type="journal article" date="2019" name="Plant J.">
        <title>Chlorella vulgaris genome assembly and annotation reveals the molecular basis for metabolic acclimation to high light conditions.</title>
        <authorList>
            <person name="Cecchin M."/>
            <person name="Marcolungo L."/>
            <person name="Rossato M."/>
            <person name="Girolomoni L."/>
            <person name="Cosentino E."/>
            <person name="Cuine S."/>
            <person name="Li-Beisson Y."/>
            <person name="Delledonne M."/>
            <person name="Ballottari M."/>
        </authorList>
    </citation>
    <scope>NUCLEOTIDE SEQUENCE</scope>
    <source>
        <strain evidence="3">211/11P</strain>
    </source>
</reference>
<reference evidence="3" key="2">
    <citation type="submission" date="2020-11" db="EMBL/GenBank/DDBJ databases">
        <authorList>
            <person name="Cecchin M."/>
            <person name="Marcolungo L."/>
            <person name="Rossato M."/>
            <person name="Girolomoni L."/>
            <person name="Cosentino E."/>
            <person name="Cuine S."/>
            <person name="Li-Beisson Y."/>
            <person name="Delledonne M."/>
            <person name="Ballottari M."/>
        </authorList>
    </citation>
    <scope>NUCLEOTIDE SEQUENCE</scope>
    <source>
        <strain evidence="3">211/11P</strain>
        <tissue evidence="3">Whole cell</tissue>
    </source>
</reference>
<keyword evidence="2" id="KW-0472">Membrane</keyword>
<dbReference type="PANTHER" id="PTHR31414:SF18">
    <property type="entry name" value="TRANSMEMBRANE PROTEIN-RELATED"/>
    <property type="match status" value="1"/>
</dbReference>